<proteinExistence type="predicted"/>
<dbReference type="InterPro" id="IPR036086">
    <property type="entry name" value="ParB/Sulfiredoxin_sf"/>
</dbReference>
<evidence type="ECO:0000259" key="1">
    <source>
        <dbReference type="Pfam" id="PF02195"/>
    </source>
</evidence>
<dbReference type="Proteomes" id="UP000230108">
    <property type="component" value="Unassembled WGS sequence"/>
</dbReference>
<sequence length="72" mass="8235">MKHISIINNKLLKEHEQIIPGHLDELYQKIKNDGYISAPLIVDKNTLIILDGHHRFNVLKLLGMSSSPVYLC</sequence>
<dbReference type="Pfam" id="PF02195">
    <property type="entry name" value="ParB_N"/>
    <property type="match status" value="1"/>
</dbReference>
<dbReference type="EMBL" id="PFLF01000054">
    <property type="protein sequence ID" value="PIY69067.1"/>
    <property type="molecule type" value="Genomic_DNA"/>
</dbReference>
<dbReference type="SUPFAM" id="SSF110849">
    <property type="entry name" value="ParB/Sulfiredoxin"/>
    <property type="match status" value="1"/>
</dbReference>
<comment type="caution">
    <text evidence="2">The sequence shown here is derived from an EMBL/GenBank/DDBJ whole genome shotgun (WGS) entry which is preliminary data.</text>
</comment>
<dbReference type="InterPro" id="IPR003115">
    <property type="entry name" value="ParB_N"/>
</dbReference>
<evidence type="ECO:0000313" key="3">
    <source>
        <dbReference type="Proteomes" id="UP000230108"/>
    </source>
</evidence>
<accession>A0A2M7QDS1</accession>
<protein>
    <recommendedName>
        <fullName evidence="1">ParB-like N-terminal domain-containing protein</fullName>
    </recommendedName>
</protein>
<dbReference type="Gene3D" id="3.90.1530.10">
    <property type="entry name" value="Conserved hypothetical protein from pyrococcus furiosus pfu- 392566-001, ParB domain"/>
    <property type="match status" value="1"/>
</dbReference>
<name>A0A2M7QDS1_9BACT</name>
<evidence type="ECO:0000313" key="2">
    <source>
        <dbReference type="EMBL" id="PIY69067.1"/>
    </source>
</evidence>
<organism evidence="2 3">
    <name type="scientific">Candidatus Roizmanbacteria bacterium CG_4_10_14_0_8_um_filter_39_9</name>
    <dbReference type="NCBI Taxonomy" id="1974829"/>
    <lineage>
        <taxon>Bacteria</taxon>
        <taxon>Candidatus Roizmaniibacteriota</taxon>
    </lineage>
</organism>
<gene>
    <name evidence="2" type="ORF">COY90_02555</name>
</gene>
<feature type="domain" description="ParB-like N-terminal" evidence="1">
    <location>
        <begin position="5"/>
        <end position="70"/>
    </location>
</feature>
<reference evidence="3" key="1">
    <citation type="submission" date="2017-09" db="EMBL/GenBank/DDBJ databases">
        <title>Depth-based differentiation of microbial function through sediment-hosted aquifers and enrichment of novel symbionts in the deep terrestrial subsurface.</title>
        <authorList>
            <person name="Probst A.J."/>
            <person name="Ladd B."/>
            <person name="Jarett J.K."/>
            <person name="Geller-Mcgrath D.E."/>
            <person name="Sieber C.M.K."/>
            <person name="Emerson J.B."/>
            <person name="Anantharaman K."/>
            <person name="Thomas B.C."/>
            <person name="Malmstrom R."/>
            <person name="Stieglmeier M."/>
            <person name="Klingl A."/>
            <person name="Woyke T."/>
            <person name="Ryan C.M."/>
            <person name="Banfield J.F."/>
        </authorList>
    </citation>
    <scope>NUCLEOTIDE SEQUENCE [LARGE SCALE GENOMIC DNA]</scope>
</reference>
<dbReference type="AlphaFoldDB" id="A0A2M7QDS1"/>